<sequence length="206" mass="23193">MREAAFRDYERRLLKCLQVRGDIRYGYRRRDRASVSRCPNPRLYFRNGVAKLRFRGRVAKYICLPGFTLFGESVATCYAGRWDRPVPICAAPGCRIPSRDLLSRGTVENYRNRGVMLLFRCRAGYALNGSSKAFCDGRSWNTSLPRCVPLVANPELSCDFEDPELCGWTADLSGSNQFTRTHLAAEEGDASSHGSGQQAARDTSQY</sequence>
<dbReference type="EMBL" id="JABSTQ010010301">
    <property type="protein sequence ID" value="KAG0421903.1"/>
    <property type="molecule type" value="Genomic_DNA"/>
</dbReference>
<evidence type="ECO:0000313" key="2">
    <source>
        <dbReference type="Proteomes" id="UP000805193"/>
    </source>
</evidence>
<name>A0AC60PLU2_IXOPE</name>
<gene>
    <name evidence="1" type="ORF">HPB47_002235</name>
</gene>
<accession>A0AC60PLU2</accession>
<reference evidence="1 2" key="1">
    <citation type="journal article" date="2020" name="Cell">
        <title>Large-Scale Comparative Analyses of Tick Genomes Elucidate Their Genetic Diversity and Vector Capacities.</title>
        <authorList>
            <consortium name="Tick Genome and Microbiome Consortium (TIGMIC)"/>
            <person name="Jia N."/>
            <person name="Wang J."/>
            <person name="Shi W."/>
            <person name="Du L."/>
            <person name="Sun Y."/>
            <person name="Zhan W."/>
            <person name="Jiang J.F."/>
            <person name="Wang Q."/>
            <person name="Zhang B."/>
            <person name="Ji P."/>
            <person name="Bell-Sakyi L."/>
            <person name="Cui X.M."/>
            <person name="Yuan T.T."/>
            <person name="Jiang B.G."/>
            <person name="Yang W.F."/>
            <person name="Lam T.T."/>
            <person name="Chang Q.C."/>
            <person name="Ding S.J."/>
            <person name="Wang X.J."/>
            <person name="Zhu J.G."/>
            <person name="Ruan X.D."/>
            <person name="Zhao L."/>
            <person name="Wei J.T."/>
            <person name="Ye R.Z."/>
            <person name="Que T.C."/>
            <person name="Du C.H."/>
            <person name="Zhou Y.H."/>
            <person name="Cheng J.X."/>
            <person name="Dai P.F."/>
            <person name="Guo W.B."/>
            <person name="Han X.H."/>
            <person name="Huang E.J."/>
            <person name="Li L.F."/>
            <person name="Wei W."/>
            <person name="Gao Y.C."/>
            <person name="Liu J.Z."/>
            <person name="Shao H.Z."/>
            <person name="Wang X."/>
            <person name="Wang C.C."/>
            <person name="Yang T.C."/>
            <person name="Huo Q.B."/>
            <person name="Li W."/>
            <person name="Chen H.Y."/>
            <person name="Chen S.E."/>
            <person name="Zhou L.G."/>
            <person name="Ni X.B."/>
            <person name="Tian J.H."/>
            <person name="Sheng Y."/>
            <person name="Liu T."/>
            <person name="Pan Y.S."/>
            <person name="Xia L.Y."/>
            <person name="Li J."/>
            <person name="Zhao F."/>
            <person name="Cao W.C."/>
        </authorList>
    </citation>
    <scope>NUCLEOTIDE SEQUENCE [LARGE SCALE GENOMIC DNA]</scope>
    <source>
        <strain evidence="1">Iper-2018</strain>
    </source>
</reference>
<comment type="caution">
    <text evidence="1">The sequence shown here is derived from an EMBL/GenBank/DDBJ whole genome shotgun (WGS) entry which is preliminary data.</text>
</comment>
<protein>
    <submittedName>
        <fullName evidence="1">Uncharacterized protein</fullName>
    </submittedName>
</protein>
<evidence type="ECO:0000313" key="1">
    <source>
        <dbReference type="EMBL" id="KAG0421903.1"/>
    </source>
</evidence>
<dbReference type="Proteomes" id="UP000805193">
    <property type="component" value="Unassembled WGS sequence"/>
</dbReference>
<organism evidence="1 2">
    <name type="scientific">Ixodes persulcatus</name>
    <name type="common">Taiga tick</name>
    <dbReference type="NCBI Taxonomy" id="34615"/>
    <lineage>
        <taxon>Eukaryota</taxon>
        <taxon>Metazoa</taxon>
        <taxon>Ecdysozoa</taxon>
        <taxon>Arthropoda</taxon>
        <taxon>Chelicerata</taxon>
        <taxon>Arachnida</taxon>
        <taxon>Acari</taxon>
        <taxon>Parasitiformes</taxon>
        <taxon>Ixodida</taxon>
        <taxon>Ixodoidea</taxon>
        <taxon>Ixodidae</taxon>
        <taxon>Ixodinae</taxon>
        <taxon>Ixodes</taxon>
    </lineage>
</organism>
<proteinExistence type="predicted"/>
<keyword evidence="2" id="KW-1185">Reference proteome</keyword>